<name>A0A0P8AN93_9BACT</name>
<dbReference type="eggNOG" id="COG1373">
    <property type="taxonomic scope" value="Bacteria"/>
</dbReference>
<comment type="caution">
    <text evidence="3">The sequence shown here is derived from an EMBL/GenBank/DDBJ whole genome shotgun (WGS) entry which is preliminary data.</text>
</comment>
<dbReference type="Gene3D" id="3.40.50.300">
    <property type="entry name" value="P-loop containing nucleotide triphosphate hydrolases"/>
    <property type="match status" value="1"/>
</dbReference>
<evidence type="ECO:0000313" key="4">
    <source>
        <dbReference type="Proteomes" id="UP000050421"/>
    </source>
</evidence>
<gene>
    <name evidence="3" type="ORF">HLUCCX10_06885</name>
</gene>
<dbReference type="InterPro" id="IPR027417">
    <property type="entry name" value="P-loop_NTPase"/>
</dbReference>
<dbReference type="OrthoDB" id="9801840at2"/>
<organism evidence="3 4">
    <name type="scientific">Algoriphagus marincola HL-49</name>
    <dbReference type="NCBI Taxonomy" id="1305737"/>
    <lineage>
        <taxon>Bacteria</taxon>
        <taxon>Pseudomonadati</taxon>
        <taxon>Bacteroidota</taxon>
        <taxon>Cytophagia</taxon>
        <taxon>Cytophagales</taxon>
        <taxon>Cyclobacteriaceae</taxon>
        <taxon>Algoriphagus</taxon>
    </lineage>
</organism>
<dbReference type="InterPro" id="IPR041682">
    <property type="entry name" value="AAA_14"/>
</dbReference>
<dbReference type="AlphaFoldDB" id="A0A0P8AN93"/>
<dbReference type="Pfam" id="PF13635">
    <property type="entry name" value="DUF4143"/>
    <property type="match status" value="1"/>
</dbReference>
<accession>A0A0P8AN93</accession>
<evidence type="ECO:0000259" key="2">
    <source>
        <dbReference type="Pfam" id="PF13635"/>
    </source>
</evidence>
<dbReference type="STRING" id="1305737.GCA_000526355_03092"/>
<feature type="domain" description="AAA" evidence="1">
    <location>
        <begin position="26"/>
        <end position="154"/>
    </location>
</feature>
<dbReference type="Proteomes" id="UP000050421">
    <property type="component" value="Unassembled WGS sequence"/>
</dbReference>
<dbReference type="Pfam" id="PF13173">
    <property type="entry name" value="AAA_14"/>
    <property type="match status" value="1"/>
</dbReference>
<dbReference type="PANTHER" id="PTHR33295:SF20">
    <property type="entry name" value="ATPASE"/>
    <property type="match status" value="1"/>
</dbReference>
<feature type="domain" description="DUF4143" evidence="2">
    <location>
        <begin position="202"/>
        <end position="349"/>
    </location>
</feature>
<evidence type="ECO:0000313" key="3">
    <source>
        <dbReference type="EMBL" id="KPQ17198.1"/>
    </source>
</evidence>
<dbReference type="PATRIC" id="fig|1305737.6.peg.2044"/>
<evidence type="ECO:0000259" key="1">
    <source>
        <dbReference type="Pfam" id="PF13173"/>
    </source>
</evidence>
<dbReference type="SUPFAM" id="SSF52540">
    <property type="entry name" value="P-loop containing nucleoside triphosphate hydrolases"/>
    <property type="match status" value="1"/>
</dbReference>
<dbReference type="InterPro" id="IPR025420">
    <property type="entry name" value="DUF4143"/>
</dbReference>
<dbReference type="EMBL" id="LJXT01000033">
    <property type="protein sequence ID" value="KPQ17198.1"/>
    <property type="molecule type" value="Genomic_DNA"/>
</dbReference>
<reference evidence="3 4" key="1">
    <citation type="submission" date="2015-09" db="EMBL/GenBank/DDBJ databases">
        <title>Identification and resolution of microdiversity through metagenomic sequencing of parallel consortia.</title>
        <authorList>
            <person name="Nelson W.C."/>
            <person name="Romine M.F."/>
            <person name="Lindemann S.R."/>
        </authorList>
    </citation>
    <scope>NUCLEOTIDE SEQUENCE [LARGE SCALE GENOMIC DNA]</scope>
    <source>
        <strain evidence="3">HL-49</strain>
    </source>
</reference>
<protein>
    <submittedName>
        <fullName evidence="3">ATPase with DUF4143 domain</fullName>
    </submittedName>
</protein>
<proteinExistence type="predicted"/>
<sequence length="405" mass="46674">MQIPKDIFERPQYLTRVIPFMRKSLIKVFTGQRRVGKSYLLYQLIHIIRKESPNASIIYINKEDLEFSFLKNAQDLNHFIKSKKISGKMNYLFIDEIQDIDQFPEALRSLVLDDELDIYCTGSNANLLSTDVAGLLSGRVIEIKVFSLSYVEFLKFHGLADENKTLNKFLKYGGLPYLKNLELRDEVVFEYLKNIYVTILYRDVVNRNSIRNTAFLEKLVLFLANNTGSLFSANKISAFLKSQQVKISHNQVQAYLSYLTNAFLIHQVSRFDLVGKRIFEIGDKYYFENLGIRHGIWGFRPEDLGKIIENAVYNQLLISGHDVKVGSLGAKEIDFVCQKSGETIYIQVALSITEPSTIEREFGNLQQIKDNYPKIVITMDEFEGNSYEGIKQLSLREFLTNGDLN</sequence>
<dbReference type="PANTHER" id="PTHR33295">
    <property type="entry name" value="ATPASE"/>
    <property type="match status" value="1"/>
</dbReference>